<organism evidence="2 3">
    <name type="scientific">Suillus luteus UH-Slu-Lm8-n1</name>
    <dbReference type="NCBI Taxonomy" id="930992"/>
    <lineage>
        <taxon>Eukaryota</taxon>
        <taxon>Fungi</taxon>
        <taxon>Dikarya</taxon>
        <taxon>Basidiomycota</taxon>
        <taxon>Agaricomycotina</taxon>
        <taxon>Agaricomycetes</taxon>
        <taxon>Agaricomycetidae</taxon>
        <taxon>Boletales</taxon>
        <taxon>Suillineae</taxon>
        <taxon>Suillaceae</taxon>
        <taxon>Suillus</taxon>
    </lineage>
</organism>
<gene>
    <name evidence="2" type="ORF">CY34DRAFT_56835</name>
</gene>
<dbReference type="OrthoDB" id="2685291at2759"/>
<dbReference type="AlphaFoldDB" id="A0A0C9Z7V4"/>
<evidence type="ECO:0000313" key="3">
    <source>
        <dbReference type="Proteomes" id="UP000054485"/>
    </source>
</evidence>
<keyword evidence="3" id="KW-1185">Reference proteome</keyword>
<dbReference type="Proteomes" id="UP000054485">
    <property type="component" value="Unassembled WGS sequence"/>
</dbReference>
<reference evidence="3" key="2">
    <citation type="submission" date="2015-01" db="EMBL/GenBank/DDBJ databases">
        <title>Evolutionary Origins and Diversification of the Mycorrhizal Mutualists.</title>
        <authorList>
            <consortium name="DOE Joint Genome Institute"/>
            <consortium name="Mycorrhizal Genomics Consortium"/>
            <person name="Kohler A."/>
            <person name="Kuo A."/>
            <person name="Nagy L.G."/>
            <person name="Floudas D."/>
            <person name="Copeland A."/>
            <person name="Barry K.W."/>
            <person name="Cichocki N."/>
            <person name="Veneault-Fourrey C."/>
            <person name="LaButti K."/>
            <person name="Lindquist E.A."/>
            <person name="Lipzen A."/>
            <person name="Lundell T."/>
            <person name="Morin E."/>
            <person name="Murat C."/>
            <person name="Riley R."/>
            <person name="Ohm R."/>
            <person name="Sun H."/>
            <person name="Tunlid A."/>
            <person name="Henrissat B."/>
            <person name="Grigoriev I.V."/>
            <person name="Hibbett D.S."/>
            <person name="Martin F."/>
        </authorList>
    </citation>
    <scope>NUCLEOTIDE SEQUENCE [LARGE SCALE GENOMIC DNA]</scope>
    <source>
        <strain evidence="3">UH-Slu-Lm8-n1</strain>
    </source>
</reference>
<accession>A0A0C9Z7V4</accession>
<feature type="region of interest" description="Disordered" evidence="1">
    <location>
        <begin position="16"/>
        <end position="41"/>
    </location>
</feature>
<dbReference type="InParanoid" id="A0A0C9Z7V4"/>
<feature type="non-terminal residue" evidence="2">
    <location>
        <position position="1"/>
    </location>
</feature>
<dbReference type="HOGENOM" id="CLU_204263_0_0_1"/>
<protein>
    <recommendedName>
        <fullName evidence="4">Reverse transcriptase Ty1/copia-type domain-containing protein</fullName>
    </recommendedName>
</protein>
<evidence type="ECO:0008006" key="4">
    <source>
        <dbReference type="Google" id="ProtNLM"/>
    </source>
</evidence>
<dbReference type="EMBL" id="KN835907">
    <property type="protein sequence ID" value="KIK33605.1"/>
    <property type="molecule type" value="Genomic_DNA"/>
</dbReference>
<proteinExistence type="predicted"/>
<name>A0A0C9Z7V4_9AGAM</name>
<evidence type="ECO:0000256" key="1">
    <source>
        <dbReference type="SAM" id="MobiDB-lite"/>
    </source>
</evidence>
<evidence type="ECO:0000313" key="2">
    <source>
        <dbReference type="EMBL" id="KIK33605.1"/>
    </source>
</evidence>
<feature type="non-terminal residue" evidence="2">
    <location>
        <position position="55"/>
    </location>
</feature>
<feature type="compositionally biased region" description="Basic and acidic residues" evidence="1">
    <location>
        <begin position="24"/>
        <end position="39"/>
    </location>
</feature>
<reference evidence="2 3" key="1">
    <citation type="submission" date="2014-04" db="EMBL/GenBank/DDBJ databases">
        <authorList>
            <consortium name="DOE Joint Genome Institute"/>
            <person name="Kuo A."/>
            <person name="Ruytinx J."/>
            <person name="Rineau F."/>
            <person name="Colpaert J."/>
            <person name="Kohler A."/>
            <person name="Nagy L.G."/>
            <person name="Floudas D."/>
            <person name="Copeland A."/>
            <person name="Barry K.W."/>
            <person name="Cichocki N."/>
            <person name="Veneault-Fourrey C."/>
            <person name="LaButti K."/>
            <person name="Lindquist E.A."/>
            <person name="Lipzen A."/>
            <person name="Lundell T."/>
            <person name="Morin E."/>
            <person name="Murat C."/>
            <person name="Sun H."/>
            <person name="Tunlid A."/>
            <person name="Henrissat B."/>
            <person name="Grigoriev I.V."/>
            <person name="Hibbett D.S."/>
            <person name="Martin F."/>
            <person name="Nordberg H.P."/>
            <person name="Cantor M.N."/>
            <person name="Hua S.X."/>
        </authorList>
    </citation>
    <scope>NUCLEOTIDE SEQUENCE [LARGE SCALE GENOMIC DNA]</scope>
    <source>
        <strain evidence="2 3">UH-Slu-Lm8-n1</strain>
    </source>
</reference>
<sequence length="55" mass="6277">IVTQFGLKDAVPCTVPMEPGLRLSRRDHSPRNDNERDLMSRTPYRSLVGSLMYLS</sequence>